<evidence type="ECO:0000256" key="1">
    <source>
        <dbReference type="ARBA" id="ARBA00010531"/>
    </source>
</evidence>
<dbReference type="SUPFAM" id="SSF56808">
    <property type="entry name" value="Ribosomal protein L1"/>
    <property type="match status" value="1"/>
</dbReference>
<dbReference type="EMBL" id="JAKLMC020000011">
    <property type="protein sequence ID" value="KAK5953406.1"/>
    <property type="molecule type" value="Genomic_DNA"/>
</dbReference>
<dbReference type="GO" id="GO:0003735">
    <property type="term" value="F:structural constituent of ribosome"/>
    <property type="evidence" value="ECO:0007669"/>
    <property type="project" value="TreeGrafter"/>
</dbReference>
<comment type="similarity">
    <text evidence="1">Belongs to the universal ribosomal protein uL1 family.</text>
</comment>
<evidence type="ECO:0000256" key="3">
    <source>
        <dbReference type="ARBA" id="ARBA00023274"/>
    </source>
</evidence>
<dbReference type="Gene3D" id="3.40.50.790">
    <property type="match status" value="1"/>
</dbReference>
<name>A0AAN8I7K6_9EURO</name>
<evidence type="ECO:0000313" key="4">
    <source>
        <dbReference type="EMBL" id="KAK5953406.1"/>
    </source>
</evidence>
<comment type="caution">
    <text evidence="4">The sequence shown here is derived from an EMBL/GenBank/DDBJ whole genome shotgun (WGS) entry which is preliminary data.</text>
</comment>
<keyword evidence="5" id="KW-1185">Reference proteome</keyword>
<evidence type="ECO:0000256" key="2">
    <source>
        <dbReference type="ARBA" id="ARBA00022980"/>
    </source>
</evidence>
<dbReference type="PANTHER" id="PTHR36427:SF3">
    <property type="entry name" value="LARGE RIBOSOMAL SUBUNIT PROTEIN UL1M"/>
    <property type="match status" value="1"/>
</dbReference>
<organism evidence="4 5">
    <name type="scientific">Knufia fluminis</name>
    <dbReference type="NCBI Taxonomy" id="191047"/>
    <lineage>
        <taxon>Eukaryota</taxon>
        <taxon>Fungi</taxon>
        <taxon>Dikarya</taxon>
        <taxon>Ascomycota</taxon>
        <taxon>Pezizomycotina</taxon>
        <taxon>Eurotiomycetes</taxon>
        <taxon>Chaetothyriomycetidae</taxon>
        <taxon>Chaetothyriales</taxon>
        <taxon>Trichomeriaceae</taxon>
        <taxon>Knufia</taxon>
    </lineage>
</organism>
<dbReference type="InterPro" id="IPR023674">
    <property type="entry name" value="Ribosomal_uL1-like"/>
</dbReference>
<protein>
    <recommendedName>
        <fullName evidence="6">Ribosomal protein L1</fullName>
    </recommendedName>
</protein>
<reference evidence="4 5" key="1">
    <citation type="submission" date="2022-12" db="EMBL/GenBank/DDBJ databases">
        <title>Genomic features and morphological characterization of a novel Knufia sp. strain isolated from spacecraft assembly facility.</title>
        <authorList>
            <person name="Teixeira M."/>
            <person name="Chander A.M."/>
            <person name="Stajich J.E."/>
            <person name="Venkateswaran K."/>
        </authorList>
    </citation>
    <scope>NUCLEOTIDE SEQUENCE [LARGE SCALE GENOMIC DNA]</scope>
    <source>
        <strain evidence="4 5">FJI-L2-BK-P2</strain>
    </source>
</reference>
<sequence>MNTLQPSCRAVTSASTTSIPIFRAQLPIRTFSSSTILSAQKVQSASAKAAAQKAKQKRKKKKHVVYKMPNMNDLTQYTLCDAIQYIKAFEVGHSPSIPKYDLAIRLKTKKDGPVLRNQIKLPYSVKTDIRVCVLADPNSKAGKQAKEAGAALVGLEDVFEQVKNGKIDFDRCITTPENLPQIGKAGLPRILGPRGLMPSVKLGTVTDNVSTSVKNLLGGSTYRERQGVIRMAVGQLGFTAEQVRDNVKAFITQVKKEGNAMAEAQNFYKEVYEVVLSSTHSPGFSLNGEFRRADSVPTQQLAVA</sequence>
<dbReference type="Pfam" id="PF00687">
    <property type="entry name" value="Ribosomal_L1"/>
    <property type="match status" value="1"/>
</dbReference>
<dbReference type="Proteomes" id="UP001316803">
    <property type="component" value="Unassembled WGS sequence"/>
</dbReference>
<dbReference type="GO" id="GO:0005762">
    <property type="term" value="C:mitochondrial large ribosomal subunit"/>
    <property type="evidence" value="ECO:0007669"/>
    <property type="project" value="TreeGrafter"/>
</dbReference>
<proteinExistence type="inferred from homology"/>
<evidence type="ECO:0000313" key="5">
    <source>
        <dbReference type="Proteomes" id="UP001316803"/>
    </source>
</evidence>
<keyword evidence="3" id="KW-0687">Ribonucleoprotein</keyword>
<dbReference type="InterPro" id="IPR028364">
    <property type="entry name" value="Ribosomal_uL1/biogenesis"/>
</dbReference>
<dbReference type="InterPro" id="IPR016095">
    <property type="entry name" value="Ribosomal_uL1_3-a/b-sand"/>
</dbReference>
<dbReference type="Gene3D" id="3.30.190.20">
    <property type="match status" value="1"/>
</dbReference>
<evidence type="ECO:0008006" key="6">
    <source>
        <dbReference type="Google" id="ProtNLM"/>
    </source>
</evidence>
<dbReference type="FunFam" id="3.40.50.790:FF:000001">
    <property type="entry name" value="50S ribosomal protein L1"/>
    <property type="match status" value="1"/>
</dbReference>
<accession>A0AAN8I7K6</accession>
<dbReference type="CDD" id="cd00403">
    <property type="entry name" value="Ribosomal_L1"/>
    <property type="match status" value="1"/>
</dbReference>
<keyword evidence="2" id="KW-0689">Ribosomal protein</keyword>
<gene>
    <name evidence="4" type="ORF">OHC33_005350</name>
</gene>
<dbReference type="PANTHER" id="PTHR36427">
    <property type="entry name" value="54S RIBOSOMAL PROTEIN L1, MITOCHONDRIAL"/>
    <property type="match status" value="1"/>
</dbReference>
<dbReference type="AlphaFoldDB" id="A0AAN8I7K6"/>